<evidence type="ECO:0000313" key="1">
    <source>
        <dbReference type="EMBL" id="KAJ1881875.1"/>
    </source>
</evidence>
<proteinExistence type="predicted"/>
<feature type="non-terminal residue" evidence="1">
    <location>
        <position position="88"/>
    </location>
</feature>
<protein>
    <submittedName>
        <fullName evidence="1">Uncharacterized protein</fullName>
    </submittedName>
</protein>
<dbReference type="EMBL" id="JANBPG010003315">
    <property type="protein sequence ID" value="KAJ1881875.1"/>
    <property type="molecule type" value="Genomic_DNA"/>
</dbReference>
<accession>A0ACC1HZS5</accession>
<comment type="caution">
    <text evidence="1">The sequence shown here is derived from an EMBL/GenBank/DDBJ whole genome shotgun (WGS) entry which is preliminary data.</text>
</comment>
<evidence type="ECO:0000313" key="2">
    <source>
        <dbReference type="Proteomes" id="UP001150581"/>
    </source>
</evidence>
<keyword evidence="2" id="KW-1185">Reference proteome</keyword>
<dbReference type="Proteomes" id="UP001150581">
    <property type="component" value="Unassembled WGS sequence"/>
</dbReference>
<gene>
    <name evidence="1" type="ORF">LPJ66_011244</name>
</gene>
<feature type="non-terminal residue" evidence="1">
    <location>
        <position position="1"/>
    </location>
</feature>
<sequence>VSILLVGLILQFLNPSLTTEYILELDICGYNQGYQATLLVFLRIAVILMAAVHWMIRNIKSSFNESREMLITCVTIYASILYVTIMNY</sequence>
<name>A0ACC1HZS5_9FUNG</name>
<organism evidence="1 2">
    <name type="scientific">Kickxella alabastrina</name>
    <dbReference type="NCBI Taxonomy" id="61397"/>
    <lineage>
        <taxon>Eukaryota</taxon>
        <taxon>Fungi</taxon>
        <taxon>Fungi incertae sedis</taxon>
        <taxon>Zoopagomycota</taxon>
        <taxon>Kickxellomycotina</taxon>
        <taxon>Kickxellomycetes</taxon>
        <taxon>Kickxellales</taxon>
        <taxon>Kickxellaceae</taxon>
        <taxon>Kickxella</taxon>
    </lineage>
</organism>
<reference evidence="1" key="1">
    <citation type="submission" date="2022-07" db="EMBL/GenBank/DDBJ databases">
        <title>Phylogenomic reconstructions and comparative analyses of Kickxellomycotina fungi.</title>
        <authorList>
            <person name="Reynolds N.K."/>
            <person name="Stajich J.E."/>
            <person name="Barry K."/>
            <person name="Grigoriev I.V."/>
            <person name="Crous P."/>
            <person name="Smith M.E."/>
        </authorList>
    </citation>
    <scope>NUCLEOTIDE SEQUENCE</scope>
    <source>
        <strain evidence="1">Benny 63K</strain>
    </source>
</reference>